<protein>
    <submittedName>
        <fullName evidence="1">Uncharacterized protein</fullName>
    </submittedName>
</protein>
<name>A0A9D4K491_DREPO</name>
<keyword evidence="2" id="KW-1185">Reference proteome</keyword>
<reference evidence="1" key="1">
    <citation type="journal article" date="2019" name="bioRxiv">
        <title>The Genome of the Zebra Mussel, Dreissena polymorpha: A Resource for Invasive Species Research.</title>
        <authorList>
            <person name="McCartney M.A."/>
            <person name="Auch B."/>
            <person name="Kono T."/>
            <person name="Mallez S."/>
            <person name="Zhang Y."/>
            <person name="Obille A."/>
            <person name="Becker A."/>
            <person name="Abrahante J.E."/>
            <person name="Garbe J."/>
            <person name="Badalamenti J.P."/>
            <person name="Herman A."/>
            <person name="Mangelson H."/>
            <person name="Liachko I."/>
            <person name="Sullivan S."/>
            <person name="Sone E.D."/>
            <person name="Koren S."/>
            <person name="Silverstein K.A.T."/>
            <person name="Beckman K.B."/>
            <person name="Gohl D.M."/>
        </authorList>
    </citation>
    <scope>NUCLEOTIDE SEQUENCE</scope>
    <source>
        <strain evidence="1">Duluth1</strain>
        <tissue evidence="1">Whole animal</tissue>
    </source>
</reference>
<proteinExistence type="predicted"/>
<reference evidence="1" key="2">
    <citation type="submission" date="2020-11" db="EMBL/GenBank/DDBJ databases">
        <authorList>
            <person name="McCartney M.A."/>
            <person name="Auch B."/>
            <person name="Kono T."/>
            <person name="Mallez S."/>
            <person name="Becker A."/>
            <person name="Gohl D.M."/>
            <person name="Silverstein K.A.T."/>
            <person name="Koren S."/>
            <person name="Bechman K.B."/>
            <person name="Herman A."/>
            <person name="Abrahante J.E."/>
            <person name="Garbe J."/>
        </authorList>
    </citation>
    <scope>NUCLEOTIDE SEQUENCE</scope>
    <source>
        <strain evidence="1">Duluth1</strain>
        <tissue evidence="1">Whole animal</tissue>
    </source>
</reference>
<comment type="caution">
    <text evidence="1">The sequence shown here is derived from an EMBL/GenBank/DDBJ whole genome shotgun (WGS) entry which is preliminary data.</text>
</comment>
<organism evidence="1 2">
    <name type="scientific">Dreissena polymorpha</name>
    <name type="common">Zebra mussel</name>
    <name type="synonym">Mytilus polymorpha</name>
    <dbReference type="NCBI Taxonomy" id="45954"/>
    <lineage>
        <taxon>Eukaryota</taxon>
        <taxon>Metazoa</taxon>
        <taxon>Spiralia</taxon>
        <taxon>Lophotrochozoa</taxon>
        <taxon>Mollusca</taxon>
        <taxon>Bivalvia</taxon>
        <taxon>Autobranchia</taxon>
        <taxon>Heteroconchia</taxon>
        <taxon>Euheterodonta</taxon>
        <taxon>Imparidentia</taxon>
        <taxon>Neoheterodontei</taxon>
        <taxon>Myida</taxon>
        <taxon>Dreissenoidea</taxon>
        <taxon>Dreissenidae</taxon>
        <taxon>Dreissena</taxon>
    </lineage>
</organism>
<evidence type="ECO:0000313" key="1">
    <source>
        <dbReference type="EMBL" id="KAH3832750.1"/>
    </source>
</evidence>
<accession>A0A9D4K491</accession>
<dbReference type="EMBL" id="JAIWYP010000004">
    <property type="protein sequence ID" value="KAH3832750.1"/>
    <property type="molecule type" value="Genomic_DNA"/>
</dbReference>
<sequence>MSKCDANSKSIILSSTSAWHKHQSNNDVVYTFGITFVEIKAIALPMSISGLQVNLKSMQIVSGSLQYSSADGIKTGDARTQDCWTFDITPKDIHDILQSSAFTKTFFSKIQDILPSWLQFSQTGSAVLSTNEMQTEIRTGAEINNGVCKGAPLIPSRFYYVFTLGQGFSINIYGLNLTIPHPFSNKTYCIITDICEDLGNTIFLILPEGSRDVLDELSMFKSLKQRTGVVIRPIGIGLSLDQSIQNNWDTKINFWRGGDELFSYP</sequence>
<gene>
    <name evidence="1" type="ORF">DPMN_106045</name>
</gene>
<dbReference type="Proteomes" id="UP000828390">
    <property type="component" value="Unassembled WGS sequence"/>
</dbReference>
<dbReference type="AlphaFoldDB" id="A0A9D4K491"/>
<evidence type="ECO:0000313" key="2">
    <source>
        <dbReference type="Proteomes" id="UP000828390"/>
    </source>
</evidence>